<proteinExistence type="predicted"/>
<evidence type="ECO:0000313" key="3">
    <source>
        <dbReference type="Proteomes" id="UP000887159"/>
    </source>
</evidence>
<reference evidence="2" key="1">
    <citation type="submission" date="2020-08" db="EMBL/GenBank/DDBJ databases">
        <title>Multicomponent nature underlies the extraordinary mechanical properties of spider dragline silk.</title>
        <authorList>
            <person name="Kono N."/>
            <person name="Nakamura H."/>
            <person name="Mori M."/>
            <person name="Yoshida Y."/>
            <person name="Ohtoshi R."/>
            <person name="Malay A.D."/>
            <person name="Moran D.A.P."/>
            <person name="Tomita M."/>
            <person name="Numata K."/>
            <person name="Arakawa K."/>
        </authorList>
    </citation>
    <scope>NUCLEOTIDE SEQUENCE</scope>
</reference>
<dbReference type="Gene3D" id="1.10.10.60">
    <property type="entry name" value="Homeodomain-like"/>
    <property type="match status" value="1"/>
</dbReference>
<dbReference type="GO" id="GO:0005634">
    <property type="term" value="C:nucleus"/>
    <property type="evidence" value="ECO:0007669"/>
    <property type="project" value="UniProtKB-SubCell"/>
</dbReference>
<protein>
    <submittedName>
        <fullName evidence="2">HTH_Tnp_Tc3_2 domain-containing protein</fullName>
    </submittedName>
</protein>
<evidence type="ECO:0000313" key="2">
    <source>
        <dbReference type="EMBL" id="GFX95561.1"/>
    </source>
</evidence>
<accession>A0A8X6RHV1</accession>
<comment type="subcellular location">
    <subcellularLocation>
        <location evidence="1">Nucleus</location>
    </subcellularLocation>
</comment>
<dbReference type="InterPro" id="IPR009057">
    <property type="entry name" value="Homeodomain-like_sf"/>
</dbReference>
<keyword evidence="3" id="KW-1185">Reference proteome</keyword>
<dbReference type="SUPFAM" id="SSF46689">
    <property type="entry name" value="Homeodomain-like"/>
    <property type="match status" value="1"/>
</dbReference>
<comment type="caution">
    <text evidence="2">The sequence shown here is derived from an EMBL/GenBank/DDBJ whole genome shotgun (WGS) entry which is preliminary data.</text>
</comment>
<evidence type="ECO:0000256" key="1">
    <source>
        <dbReference type="ARBA" id="ARBA00004123"/>
    </source>
</evidence>
<dbReference type="EMBL" id="BMAU01021187">
    <property type="protein sequence ID" value="GFX95561.1"/>
    <property type="molecule type" value="Genomic_DNA"/>
</dbReference>
<sequence>MLRRRVRAHYELLSEFERGRIIGLKEAGWVNRRIARYMGRSKAAIRICWQEWMDNGRFQRHDGSDRCRSTSDWEDEFTVRSAVTAPDSLLSTIRHATYTRVSTMTIHRRLTERNLRSCRPLHHLPLTPAHCRARL</sequence>
<organism evidence="2 3">
    <name type="scientific">Trichonephila clavipes</name>
    <name type="common">Golden silk orbweaver</name>
    <name type="synonym">Nephila clavipes</name>
    <dbReference type="NCBI Taxonomy" id="2585209"/>
    <lineage>
        <taxon>Eukaryota</taxon>
        <taxon>Metazoa</taxon>
        <taxon>Ecdysozoa</taxon>
        <taxon>Arthropoda</taxon>
        <taxon>Chelicerata</taxon>
        <taxon>Arachnida</taxon>
        <taxon>Araneae</taxon>
        <taxon>Araneomorphae</taxon>
        <taxon>Entelegynae</taxon>
        <taxon>Araneoidea</taxon>
        <taxon>Nephilidae</taxon>
        <taxon>Trichonephila</taxon>
    </lineage>
</organism>
<name>A0A8X6RHV1_TRICX</name>
<dbReference type="AlphaFoldDB" id="A0A8X6RHV1"/>
<dbReference type="Proteomes" id="UP000887159">
    <property type="component" value="Unassembled WGS sequence"/>
</dbReference>
<gene>
    <name evidence="2" type="primary">X975_07143</name>
    <name evidence="2" type="ORF">TNCV_4825761</name>
</gene>